<organism evidence="2 3">
    <name type="scientific">Dorcoceras hygrometricum</name>
    <dbReference type="NCBI Taxonomy" id="472368"/>
    <lineage>
        <taxon>Eukaryota</taxon>
        <taxon>Viridiplantae</taxon>
        <taxon>Streptophyta</taxon>
        <taxon>Embryophyta</taxon>
        <taxon>Tracheophyta</taxon>
        <taxon>Spermatophyta</taxon>
        <taxon>Magnoliopsida</taxon>
        <taxon>eudicotyledons</taxon>
        <taxon>Gunneridae</taxon>
        <taxon>Pentapetalae</taxon>
        <taxon>asterids</taxon>
        <taxon>lamiids</taxon>
        <taxon>Lamiales</taxon>
        <taxon>Gesneriaceae</taxon>
        <taxon>Didymocarpoideae</taxon>
        <taxon>Trichosporeae</taxon>
        <taxon>Loxocarpinae</taxon>
        <taxon>Dorcoceras</taxon>
    </lineage>
</organism>
<gene>
    <name evidence="2" type="ORF">F511_19888</name>
</gene>
<reference evidence="2 3" key="1">
    <citation type="journal article" date="2015" name="Proc. Natl. Acad. Sci. U.S.A.">
        <title>The resurrection genome of Boea hygrometrica: A blueprint for survival of dehydration.</title>
        <authorList>
            <person name="Xiao L."/>
            <person name="Yang G."/>
            <person name="Zhang L."/>
            <person name="Yang X."/>
            <person name="Zhao S."/>
            <person name="Ji Z."/>
            <person name="Zhou Q."/>
            <person name="Hu M."/>
            <person name="Wang Y."/>
            <person name="Chen M."/>
            <person name="Xu Y."/>
            <person name="Jin H."/>
            <person name="Xiao X."/>
            <person name="Hu G."/>
            <person name="Bao F."/>
            <person name="Hu Y."/>
            <person name="Wan P."/>
            <person name="Li L."/>
            <person name="Deng X."/>
            <person name="Kuang T."/>
            <person name="Xiang C."/>
            <person name="Zhu J.K."/>
            <person name="Oliver M.J."/>
            <person name="He Y."/>
        </authorList>
    </citation>
    <scope>NUCLEOTIDE SEQUENCE [LARGE SCALE GENOMIC DNA]</scope>
    <source>
        <strain evidence="3">cv. XS01</strain>
    </source>
</reference>
<dbReference type="Proteomes" id="UP000250235">
    <property type="component" value="Unassembled WGS sequence"/>
</dbReference>
<accession>A0A2Z7BDU0</accession>
<proteinExistence type="predicted"/>
<dbReference type="EMBL" id="KV006913">
    <property type="protein sequence ID" value="KZV32187.1"/>
    <property type="molecule type" value="Genomic_DNA"/>
</dbReference>
<evidence type="ECO:0000313" key="3">
    <source>
        <dbReference type="Proteomes" id="UP000250235"/>
    </source>
</evidence>
<name>A0A2Z7BDU0_9LAMI</name>
<sequence>MSLKSSSIESNSDEFEDIDILKTELSKLQDENEMLKDETNELKAEIEALNQLENIYLSSRGNSAVGVFERDQQMVCDQQMNCLRYSADTILASNQQNMPLENAKRLRLDKLERRRFEVSLVFQQMATVNINQQMMLTSRSITKITKKCHLNKLTRHRFNAKRISRWKDNVCQQVNSFKCSFSRSIFDNVDGVSAGYQSYFRRKLKLIQIRSFTQTEKIRRIVQLPGIKETACVLFWVNSTMYRDRFSLLAQEWKEDKLALSMSNLPCSGAGFTVYNFGSNSNGIYFPWRIL</sequence>
<evidence type="ECO:0000256" key="1">
    <source>
        <dbReference type="SAM" id="Coils"/>
    </source>
</evidence>
<dbReference type="AlphaFoldDB" id="A0A2Z7BDU0"/>
<keyword evidence="1" id="KW-0175">Coiled coil</keyword>
<protein>
    <submittedName>
        <fullName evidence="2">Uncharacterized protein</fullName>
    </submittedName>
</protein>
<feature type="coiled-coil region" evidence="1">
    <location>
        <begin position="11"/>
        <end position="55"/>
    </location>
</feature>
<keyword evidence="3" id="KW-1185">Reference proteome</keyword>
<evidence type="ECO:0000313" key="2">
    <source>
        <dbReference type="EMBL" id="KZV32187.1"/>
    </source>
</evidence>